<dbReference type="EMBL" id="FNPI01000004">
    <property type="protein sequence ID" value="SDY92425.1"/>
    <property type="molecule type" value="Genomic_DNA"/>
</dbReference>
<keyword evidence="4" id="KW-1185">Reference proteome</keyword>
<comment type="similarity">
    <text evidence="1">Belongs to the phD/YefM antitoxin family.</text>
</comment>
<dbReference type="PANTHER" id="PTHR34107">
    <property type="entry name" value="SLL0198 PROTEIN-RELATED"/>
    <property type="match status" value="1"/>
</dbReference>
<evidence type="ECO:0000259" key="2">
    <source>
        <dbReference type="Pfam" id="PF05685"/>
    </source>
</evidence>
<reference evidence="4" key="1">
    <citation type="submission" date="2016-10" db="EMBL/GenBank/DDBJ databases">
        <authorList>
            <person name="Varghese N."/>
            <person name="Submissions S."/>
        </authorList>
    </citation>
    <scope>NUCLEOTIDE SEQUENCE [LARGE SCALE GENOMIC DNA]</scope>
    <source>
        <strain evidence="4">SP</strain>
    </source>
</reference>
<dbReference type="Proteomes" id="UP000198935">
    <property type="component" value="Unassembled WGS sequence"/>
</dbReference>
<name>A0A1H3NVD9_9BACI</name>
<dbReference type="AlphaFoldDB" id="A0A1H3NVD9"/>
<dbReference type="InterPro" id="IPR011335">
    <property type="entry name" value="Restrct_endonuc-II-like"/>
</dbReference>
<dbReference type="CDD" id="cd06260">
    <property type="entry name" value="DUF820-like"/>
    <property type="match status" value="1"/>
</dbReference>
<protein>
    <submittedName>
        <fullName evidence="3">Prevent-host-death family protein</fullName>
    </submittedName>
</protein>
<dbReference type="NCBIfam" id="TIGR01552">
    <property type="entry name" value="phd_fam"/>
    <property type="match status" value="1"/>
</dbReference>
<dbReference type="STRING" id="1503961.SAMN05421736_104208"/>
<organism evidence="3 4">
    <name type="scientific">Evansella caseinilytica</name>
    <dbReference type="NCBI Taxonomy" id="1503961"/>
    <lineage>
        <taxon>Bacteria</taxon>
        <taxon>Bacillati</taxon>
        <taxon>Bacillota</taxon>
        <taxon>Bacilli</taxon>
        <taxon>Bacillales</taxon>
        <taxon>Bacillaceae</taxon>
        <taxon>Evansella</taxon>
    </lineage>
</organism>
<dbReference type="SUPFAM" id="SSF143120">
    <property type="entry name" value="YefM-like"/>
    <property type="match status" value="1"/>
</dbReference>
<evidence type="ECO:0000313" key="4">
    <source>
        <dbReference type="Proteomes" id="UP000198935"/>
    </source>
</evidence>
<dbReference type="InterPro" id="IPR006442">
    <property type="entry name" value="Antitoxin_Phd/YefM"/>
</dbReference>
<dbReference type="Gene3D" id="3.40.1620.10">
    <property type="entry name" value="YefM-like domain"/>
    <property type="match status" value="1"/>
</dbReference>
<dbReference type="InterPro" id="IPR012296">
    <property type="entry name" value="Nuclease_put_TT1808"/>
</dbReference>
<accession>A0A1H3NVD9</accession>
<dbReference type="Pfam" id="PF02604">
    <property type="entry name" value="PhdYeFM_antitox"/>
    <property type="match status" value="1"/>
</dbReference>
<dbReference type="InterPro" id="IPR036165">
    <property type="entry name" value="YefM-like_sf"/>
</dbReference>
<sequence>MESMKDKEGVVITATELKQNLGKYLDFVEEQNDVVITKNGSKIARLTPYVTDIEQYFIVRENALDYQYGGKKVSYEEFIEISEKSTLRMEFINGEIYLLASPNIGHQEILARLYLTFNDYFKGNKCRVFFAPFDVHFKKNNIKEPDVMQPDLLVACDLEGNVTEKGRYMGTPALVIEIISDSSRSKDMITKLDTYRLSGVREYWIIDPKQESIMVYVFTDHEIDSVKSYEKAADAKSQVFNGLSVNVDALFLELLSP</sequence>
<proteinExistence type="inferred from homology"/>
<dbReference type="Pfam" id="PF05685">
    <property type="entry name" value="Uma2"/>
    <property type="match status" value="1"/>
</dbReference>
<dbReference type="Gene3D" id="3.90.1570.10">
    <property type="entry name" value="tt1808, chain A"/>
    <property type="match status" value="1"/>
</dbReference>
<feature type="domain" description="Putative restriction endonuclease" evidence="2">
    <location>
        <begin position="76"/>
        <end position="247"/>
    </location>
</feature>
<dbReference type="SUPFAM" id="SSF52980">
    <property type="entry name" value="Restriction endonuclease-like"/>
    <property type="match status" value="1"/>
</dbReference>
<gene>
    <name evidence="3" type="ORF">SAMN05421736_104208</name>
</gene>
<evidence type="ECO:0000256" key="1">
    <source>
        <dbReference type="ARBA" id="ARBA00009981"/>
    </source>
</evidence>
<dbReference type="PANTHER" id="PTHR34107:SF4">
    <property type="entry name" value="SLL1222 PROTEIN"/>
    <property type="match status" value="1"/>
</dbReference>
<evidence type="ECO:0000313" key="3">
    <source>
        <dbReference type="EMBL" id="SDY92425.1"/>
    </source>
</evidence>
<dbReference type="InterPro" id="IPR008538">
    <property type="entry name" value="Uma2"/>
</dbReference>